<feature type="region of interest" description="Disordered" evidence="1">
    <location>
        <begin position="1"/>
        <end position="51"/>
    </location>
</feature>
<protein>
    <submittedName>
        <fullName evidence="2">Uncharacterized protein</fullName>
    </submittedName>
</protein>
<dbReference type="AlphaFoldDB" id="A0A384JAM5"/>
<reference evidence="2 3" key="2">
    <citation type="journal article" date="2012" name="Eukaryot. Cell">
        <title>Genome update of Botrytis cinerea strains B05.10 and T4.</title>
        <authorList>
            <person name="Staats M."/>
            <person name="van Kan J.A."/>
        </authorList>
    </citation>
    <scope>NUCLEOTIDE SEQUENCE [LARGE SCALE GENOMIC DNA]</scope>
    <source>
        <strain evidence="2 3">B05.10</strain>
    </source>
</reference>
<dbReference type="EMBL" id="CP009806">
    <property type="protein sequence ID" value="ATZ47501.1"/>
    <property type="molecule type" value="Genomic_DNA"/>
</dbReference>
<feature type="compositionally biased region" description="Pro residues" evidence="1">
    <location>
        <begin position="32"/>
        <end position="50"/>
    </location>
</feature>
<dbReference type="OrthoDB" id="3542985at2759"/>
<dbReference type="KEGG" id="bfu:BCIN_02g07740"/>
<dbReference type="GeneID" id="5431565"/>
<feature type="region of interest" description="Disordered" evidence="1">
    <location>
        <begin position="145"/>
        <end position="221"/>
    </location>
</feature>
<dbReference type="OMA" id="CCENCQR"/>
<dbReference type="VEuPathDB" id="FungiDB:Bcin02g07740"/>
<sequence>MDPYQNQGYGGNQGWTGGAWNPAQHGYNPNNNWPPQPPQPPQQLLPPPPQYNTQVASSLFCCENCQRVAAPTQPSVHAYTTRLAFFTAHILHPTVASYTQVPNRNQHPNCFASDVPQSQTIAPTGGHGGHGGHGQGTNAQQIAQQVIQQQGGQQQHGFMQQAPTGPAAGAGTHYTAVTGSSHQSGFNQQGNYQAGGGYAQNNAAQQHPRPNGPPSNTSMAIIGPIMHAGSSYSIDPNTAIPLPRFPRPTFQLNVKFRLERFRPDPPQQPFQYGMPNYQGFNAYQYPSYMNPYPNTAVSTSTGGPKSRDNMELIWYYWPVQLEVPLWARGQNTLTSAPDIGAQLIREGMQIINGERWGFIQHQENPEGLWHKRRSYKILECPVHGMYWKVTVFVRRGY</sequence>
<dbReference type="RefSeq" id="XP_001551059.1">
    <property type="nucleotide sequence ID" value="XM_001551009.2"/>
</dbReference>
<feature type="compositionally biased region" description="Gly residues" evidence="1">
    <location>
        <begin position="8"/>
        <end position="17"/>
    </location>
</feature>
<feature type="compositionally biased region" description="Polar residues" evidence="1">
    <location>
        <begin position="175"/>
        <end position="186"/>
    </location>
</feature>
<evidence type="ECO:0000313" key="3">
    <source>
        <dbReference type="Proteomes" id="UP000001798"/>
    </source>
</evidence>
<reference evidence="2 3" key="3">
    <citation type="journal article" date="2017" name="Mol. Plant Pathol.">
        <title>A gapless genome sequence of the fungus Botrytis cinerea.</title>
        <authorList>
            <person name="Van Kan J.A."/>
            <person name="Stassen J.H."/>
            <person name="Mosbach A."/>
            <person name="Van Der Lee T.A."/>
            <person name="Faino L."/>
            <person name="Farmer A.D."/>
            <person name="Papasotiriou D.G."/>
            <person name="Zhou S."/>
            <person name="Seidl M.F."/>
            <person name="Cottam E."/>
            <person name="Edel D."/>
            <person name="Hahn M."/>
            <person name="Schwartz D.C."/>
            <person name="Dietrich R.A."/>
            <person name="Widdison S."/>
            <person name="Scalliet G."/>
        </authorList>
    </citation>
    <scope>NUCLEOTIDE SEQUENCE [LARGE SCALE GENOMIC DNA]</scope>
    <source>
        <strain evidence="2 3">B05.10</strain>
    </source>
</reference>
<gene>
    <name evidence="2" type="ORF">BCIN_02g07740</name>
</gene>
<reference evidence="2 3" key="1">
    <citation type="journal article" date="2011" name="PLoS Genet.">
        <title>Genomic analysis of the necrotrophic fungal pathogens Sclerotinia sclerotiorum and Botrytis cinerea.</title>
        <authorList>
            <person name="Amselem J."/>
            <person name="Cuomo C.A."/>
            <person name="van Kan J.A."/>
            <person name="Viaud M."/>
            <person name="Benito E.P."/>
            <person name="Couloux A."/>
            <person name="Coutinho P.M."/>
            <person name="de Vries R.P."/>
            <person name="Dyer P.S."/>
            <person name="Fillinger S."/>
            <person name="Fournier E."/>
            <person name="Gout L."/>
            <person name="Hahn M."/>
            <person name="Kohn L."/>
            <person name="Lapalu N."/>
            <person name="Plummer K.M."/>
            <person name="Pradier J.M."/>
            <person name="Quevillon E."/>
            <person name="Sharon A."/>
            <person name="Simon A."/>
            <person name="ten Have A."/>
            <person name="Tudzynski B."/>
            <person name="Tudzynski P."/>
            <person name="Wincker P."/>
            <person name="Andrew M."/>
            <person name="Anthouard V."/>
            <person name="Beever R.E."/>
            <person name="Beffa R."/>
            <person name="Benoit I."/>
            <person name="Bouzid O."/>
            <person name="Brault B."/>
            <person name="Chen Z."/>
            <person name="Choquer M."/>
            <person name="Collemare J."/>
            <person name="Cotton P."/>
            <person name="Danchin E.G."/>
            <person name="Da Silva C."/>
            <person name="Gautier A."/>
            <person name="Giraud C."/>
            <person name="Giraud T."/>
            <person name="Gonzalez C."/>
            <person name="Grossetete S."/>
            <person name="Guldener U."/>
            <person name="Henrissat B."/>
            <person name="Howlett B.J."/>
            <person name="Kodira C."/>
            <person name="Kretschmer M."/>
            <person name="Lappartient A."/>
            <person name="Leroch M."/>
            <person name="Levis C."/>
            <person name="Mauceli E."/>
            <person name="Neuveglise C."/>
            <person name="Oeser B."/>
            <person name="Pearson M."/>
            <person name="Poulain J."/>
            <person name="Poussereau N."/>
            <person name="Quesneville H."/>
            <person name="Rascle C."/>
            <person name="Schumacher J."/>
            <person name="Segurens B."/>
            <person name="Sexton A."/>
            <person name="Silva E."/>
            <person name="Sirven C."/>
            <person name="Soanes D.M."/>
            <person name="Talbot N.J."/>
            <person name="Templeton M."/>
            <person name="Yandava C."/>
            <person name="Yarden O."/>
            <person name="Zeng Q."/>
            <person name="Rollins J.A."/>
            <person name="Lebrun M.H."/>
            <person name="Dickman M."/>
        </authorList>
    </citation>
    <scope>NUCLEOTIDE SEQUENCE [LARGE SCALE GENOMIC DNA]</scope>
    <source>
        <strain evidence="2 3">B05.10</strain>
    </source>
</reference>
<feature type="compositionally biased region" description="Low complexity" evidence="1">
    <location>
        <begin position="145"/>
        <end position="172"/>
    </location>
</feature>
<proteinExistence type="predicted"/>
<dbReference type="Proteomes" id="UP000001798">
    <property type="component" value="Chromosome 2"/>
</dbReference>
<evidence type="ECO:0000256" key="1">
    <source>
        <dbReference type="SAM" id="MobiDB-lite"/>
    </source>
</evidence>
<keyword evidence="3" id="KW-1185">Reference proteome</keyword>
<name>A0A384JAM5_BOTFB</name>
<accession>A0A384JAM5</accession>
<evidence type="ECO:0000313" key="2">
    <source>
        <dbReference type="EMBL" id="ATZ47501.1"/>
    </source>
</evidence>
<organism evidence="2 3">
    <name type="scientific">Botryotinia fuckeliana (strain B05.10)</name>
    <name type="common">Noble rot fungus</name>
    <name type="synonym">Botrytis cinerea</name>
    <dbReference type="NCBI Taxonomy" id="332648"/>
    <lineage>
        <taxon>Eukaryota</taxon>
        <taxon>Fungi</taxon>
        <taxon>Dikarya</taxon>
        <taxon>Ascomycota</taxon>
        <taxon>Pezizomycotina</taxon>
        <taxon>Leotiomycetes</taxon>
        <taxon>Helotiales</taxon>
        <taxon>Sclerotiniaceae</taxon>
        <taxon>Botrytis</taxon>
    </lineage>
</organism>